<dbReference type="OrthoDB" id="420849at2759"/>
<dbReference type="GO" id="GO:0005886">
    <property type="term" value="C:plasma membrane"/>
    <property type="evidence" value="ECO:0007669"/>
    <property type="project" value="UniProtKB-SubCell"/>
</dbReference>
<dbReference type="PANTHER" id="PTHR42788:SF7">
    <property type="entry name" value="NITRATE ABC TRANSPORTER ATP-BINDING PROTEIN"/>
    <property type="match status" value="1"/>
</dbReference>
<evidence type="ECO:0000313" key="7">
    <source>
        <dbReference type="EMBL" id="OLP92350.1"/>
    </source>
</evidence>
<dbReference type="InterPro" id="IPR050166">
    <property type="entry name" value="ABC_transporter_ATP-bind"/>
</dbReference>
<dbReference type="AlphaFoldDB" id="A0A1Q9DB39"/>
<proteinExistence type="predicted"/>
<evidence type="ECO:0000256" key="3">
    <source>
        <dbReference type="ARBA" id="ARBA00022475"/>
    </source>
</evidence>
<dbReference type="GO" id="GO:0005524">
    <property type="term" value="F:ATP binding"/>
    <property type="evidence" value="ECO:0007669"/>
    <property type="project" value="UniProtKB-KW"/>
</dbReference>
<dbReference type="InterPro" id="IPR003593">
    <property type="entry name" value="AAA+_ATPase"/>
</dbReference>
<dbReference type="EMBL" id="LSRX01000625">
    <property type="protein sequence ID" value="OLP92350.1"/>
    <property type="molecule type" value="Genomic_DNA"/>
</dbReference>
<keyword evidence="4" id="KW-0547">Nucleotide-binding</keyword>
<dbReference type="PROSITE" id="PS51257">
    <property type="entry name" value="PROKAR_LIPOPROTEIN"/>
    <property type="match status" value="1"/>
</dbReference>
<gene>
    <name evidence="7" type="primary">ssuB</name>
    <name evidence="7" type="ORF">AK812_SmicGene25861</name>
</gene>
<keyword evidence="5 7" id="KW-0067">ATP-binding</keyword>
<sequence length="787" mass="87340">MGLDRTAILASALLTLLLACLAARTDVLPGTSLHSIGNYVFALHDLSILCPAVPVMFSRMVVHPGERFWQRTLVSLIVGAVAILNKHLLLQGQSSSYSLLISSQVASYIVALKWRTALQSTLFTGLSLAVTFYIIEARCWVASMFAICILAALCAIHSVKFLPALGKLPLSEKVVGGSVGLAIGFMLPRLFNLCLPVDEIMIVYATVSRIADAAFGNLAVEMLLVTANVQISLGYQSIQFLRSVQDRQNALLTVGAGTSLSAKRYAARSQHWVLFVCLPYLVLNLVMTSVQTHQFGRFRHWAERRLRLHSFFPDEGHAGTMLKAAALSNFTVEQYADAINGALEMSFGIISAKLFSLPKLMLLPGVVLAKPWLMLSVVPVSMLLDTCKAGITAYLTAEVEMLHRRLLELANKRRRLELHDMKHEDLMQRARASRLAQRQWQSVGDQIEDHGMRLKSIQLLHSMADQMYRQLLLGPGIECTLAFLMETDYICSTDIYLYTSVLEHTLDTVLTRQREQATLASIQTKISVLRHLIDQQAALQAQKRPQCRTTKSSQVVHITSLEYRRGQAHVQIPSLVLPMGRIVAVTGANGCGKSTALAYVASCRDGTWGPSGSELVADTIMDLPSSDIVEIAQQFYWPMFVSPMFWLLFQDGRDGGSGSELALRARAQRMLEEFGLIRPIGLEAMSELSLDEVKEDWYSELSGGERCKVEFIQKVFLRDECPPILLIDEAFAPLDPASSHHLKQKLKLFCFKSLVLVVEHGTGRLDDSFFDDELQFANGTATLRSLH</sequence>
<keyword evidence="8" id="KW-1185">Reference proteome</keyword>
<evidence type="ECO:0000256" key="6">
    <source>
        <dbReference type="ARBA" id="ARBA00023136"/>
    </source>
</evidence>
<comment type="subcellular location">
    <subcellularLocation>
        <location evidence="1">Cell membrane</location>
        <topology evidence="1">Peripheral membrane protein</topology>
    </subcellularLocation>
</comment>
<dbReference type="SUPFAM" id="SSF52540">
    <property type="entry name" value="P-loop containing nucleoside triphosphate hydrolases"/>
    <property type="match status" value="1"/>
</dbReference>
<dbReference type="InterPro" id="IPR003439">
    <property type="entry name" value="ABC_transporter-like_ATP-bd"/>
</dbReference>
<evidence type="ECO:0000313" key="8">
    <source>
        <dbReference type="Proteomes" id="UP000186817"/>
    </source>
</evidence>
<reference evidence="7 8" key="1">
    <citation type="submission" date="2016-02" db="EMBL/GenBank/DDBJ databases">
        <title>Genome analysis of coral dinoflagellate symbionts highlights evolutionary adaptations to a symbiotic lifestyle.</title>
        <authorList>
            <person name="Aranda M."/>
            <person name="Li Y."/>
            <person name="Liew Y.J."/>
            <person name="Baumgarten S."/>
            <person name="Simakov O."/>
            <person name="Wilson M."/>
            <person name="Piel J."/>
            <person name="Ashoor H."/>
            <person name="Bougouffa S."/>
            <person name="Bajic V.B."/>
            <person name="Ryu T."/>
            <person name="Ravasi T."/>
            <person name="Bayer T."/>
            <person name="Micklem G."/>
            <person name="Kim H."/>
            <person name="Bhak J."/>
            <person name="Lajeunesse T.C."/>
            <person name="Voolstra C.R."/>
        </authorList>
    </citation>
    <scope>NUCLEOTIDE SEQUENCE [LARGE SCALE GENOMIC DNA]</scope>
    <source>
        <strain evidence="7 8">CCMP2467</strain>
    </source>
</reference>
<evidence type="ECO:0000256" key="2">
    <source>
        <dbReference type="ARBA" id="ARBA00022448"/>
    </source>
</evidence>
<name>A0A1Q9DB39_SYMMI</name>
<keyword evidence="6" id="KW-0472">Membrane</keyword>
<dbReference type="Gene3D" id="3.40.50.300">
    <property type="entry name" value="P-loop containing nucleotide triphosphate hydrolases"/>
    <property type="match status" value="1"/>
</dbReference>
<dbReference type="Proteomes" id="UP000186817">
    <property type="component" value="Unassembled WGS sequence"/>
</dbReference>
<dbReference type="Pfam" id="PF00005">
    <property type="entry name" value="ABC_tran"/>
    <property type="match status" value="1"/>
</dbReference>
<evidence type="ECO:0000256" key="1">
    <source>
        <dbReference type="ARBA" id="ARBA00004202"/>
    </source>
</evidence>
<dbReference type="InterPro" id="IPR027417">
    <property type="entry name" value="P-loop_NTPase"/>
</dbReference>
<comment type="caution">
    <text evidence="7">The sequence shown here is derived from an EMBL/GenBank/DDBJ whole genome shotgun (WGS) entry which is preliminary data.</text>
</comment>
<keyword evidence="2" id="KW-0813">Transport</keyword>
<protein>
    <submittedName>
        <fullName evidence="7">Aliphatic sulfonates import ATP-binding protein SsuB</fullName>
    </submittedName>
</protein>
<dbReference type="PANTHER" id="PTHR42788">
    <property type="entry name" value="TAURINE IMPORT ATP-BINDING PROTEIN-RELATED"/>
    <property type="match status" value="1"/>
</dbReference>
<evidence type="ECO:0000256" key="5">
    <source>
        <dbReference type="ARBA" id="ARBA00022840"/>
    </source>
</evidence>
<dbReference type="SMART" id="SM00382">
    <property type="entry name" value="AAA"/>
    <property type="match status" value="1"/>
</dbReference>
<dbReference type="GO" id="GO:0016887">
    <property type="term" value="F:ATP hydrolysis activity"/>
    <property type="evidence" value="ECO:0007669"/>
    <property type="project" value="InterPro"/>
</dbReference>
<organism evidence="7 8">
    <name type="scientific">Symbiodinium microadriaticum</name>
    <name type="common">Dinoflagellate</name>
    <name type="synonym">Zooxanthella microadriatica</name>
    <dbReference type="NCBI Taxonomy" id="2951"/>
    <lineage>
        <taxon>Eukaryota</taxon>
        <taxon>Sar</taxon>
        <taxon>Alveolata</taxon>
        <taxon>Dinophyceae</taxon>
        <taxon>Suessiales</taxon>
        <taxon>Symbiodiniaceae</taxon>
        <taxon>Symbiodinium</taxon>
    </lineage>
</organism>
<keyword evidence="3" id="KW-1003">Cell membrane</keyword>
<accession>A0A1Q9DB39</accession>
<evidence type="ECO:0000256" key="4">
    <source>
        <dbReference type="ARBA" id="ARBA00022741"/>
    </source>
</evidence>